<protein>
    <recommendedName>
        <fullName evidence="3">Alpha/beta hydrolase</fullName>
    </recommendedName>
</protein>
<evidence type="ECO:0000313" key="2">
    <source>
        <dbReference type="Proteomes" id="UP001261624"/>
    </source>
</evidence>
<name>A0ABU3E0V4_9FLAO</name>
<comment type="caution">
    <text evidence="1">The sequence shown here is derived from an EMBL/GenBank/DDBJ whole genome shotgun (WGS) entry which is preliminary data.</text>
</comment>
<proteinExistence type="predicted"/>
<gene>
    <name evidence="1" type="ORF">RM549_07100</name>
</gene>
<accession>A0ABU3E0V4</accession>
<evidence type="ECO:0008006" key="3">
    <source>
        <dbReference type="Google" id="ProtNLM"/>
    </source>
</evidence>
<organism evidence="1 2">
    <name type="scientific">Autumnicola patrickiae</name>
    <dbReference type="NCBI Taxonomy" id="3075591"/>
    <lineage>
        <taxon>Bacteria</taxon>
        <taxon>Pseudomonadati</taxon>
        <taxon>Bacteroidota</taxon>
        <taxon>Flavobacteriia</taxon>
        <taxon>Flavobacteriales</taxon>
        <taxon>Flavobacteriaceae</taxon>
        <taxon>Autumnicola</taxon>
    </lineage>
</organism>
<evidence type="ECO:0000313" key="1">
    <source>
        <dbReference type="EMBL" id="MDT0689545.1"/>
    </source>
</evidence>
<dbReference type="InterPro" id="IPR029058">
    <property type="entry name" value="AB_hydrolase_fold"/>
</dbReference>
<keyword evidence="2" id="KW-1185">Reference proteome</keyword>
<dbReference type="EMBL" id="JAVRHM010000006">
    <property type="protein sequence ID" value="MDT0689545.1"/>
    <property type="molecule type" value="Genomic_DNA"/>
</dbReference>
<dbReference type="RefSeq" id="WP_311683189.1">
    <property type="nucleotide sequence ID" value="NZ_JAVRHM010000006.1"/>
</dbReference>
<sequence>MKKQNYCVFLLLIFVFSFAGAQELRLIKGRVTDSIPVQDSLGGSYALYVPQSFEAEKANPIIFVFDPEGRGRLAAQLFRGVAEEHSYVIASSNVNMEQDSLQENVTQALRMIGSVVKTIPIETDEIFAAGLNEGAQVASALPLIYSDIDGVLAIGNAVLNPDFVVEKNTFMFSAIVSELDYQKFQMESYVDFFEDRGFPAELNYYSDSPEKWPDTQVINSAVAGFVLNAMERGSRDRDAAVVESLFQNGLEHAESLRRKREYYPAYVKLEQMEEKYQDYNFDDILKERKRDLRRTRAFKKQRRESRRVKAREEIKQQDYIYFLENDLAIANFENIGWWAYQLDELKELQEKGSGVEQKMAHRLEGFLKSYSKVKYDDIQRSNAHLDVRIFASLLRTVLDKENPEPYLNIVKLAGQDGDYETALLYLEDLLKLGFDDMEALYNIPGILDLKLSPEYNELIQQYLGESKYYQAELLD</sequence>
<dbReference type="Gene3D" id="3.40.50.1820">
    <property type="entry name" value="alpha/beta hydrolase"/>
    <property type="match status" value="1"/>
</dbReference>
<reference evidence="1 2" key="1">
    <citation type="submission" date="2023-09" db="EMBL/GenBank/DDBJ databases">
        <authorList>
            <person name="Rey-Velasco X."/>
        </authorList>
    </citation>
    <scope>NUCLEOTIDE SEQUENCE [LARGE SCALE GENOMIC DNA]</scope>
    <source>
        <strain evidence="1 2">F188</strain>
    </source>
</reference>
<dbReference type="Proteomes" id="UP001261624">
    <property type="component" value="Unassembled WGS sequence"/>
</dbReference>